<dbReference type="WBParaSite" id="PSU_v2.g11758.t1">
    <property type="protein sequence ID" value="PSU_v2.g11758.t1"/>
    <property type="gene ID" value="PSU_v2.g11758"/>
</dbReference>
<name>A0A914XUZ2_9BILA</name>
<dbReference type="AlphaFoldDB" id="A0A914XUZ2"/>
<organism evidence="1 2">
    <name type="scientific">Panagrolaimus superbus</name>
    <dbReference type="NCBI Taxonomy" id="310955"/>
    <lineage>
        <taxon>Eukaryota</taxon>
        <taxon>Metazoa</taxon>
        <taxon>Ecdysozoa</taxon>
        <taxon>Nematoda</taxon>
        <taxon>Chromadorea</taxon>
        <taxon>Rhabditida</taxon>
        <taxon>Tylenchina</taxon>
        <taxon>Panagrolaimomorpha</taxon>
        <taxon>Panagrolaimoidea</taxon>
        <taxon>Panagrolaimidae</taxon>
        <taxon>Panagrolaimus</taxon>
    </lineage>
</organism>
<evidence type="ECO:0000313" key="2">
    <source>
        <dbReference type="WBParaSite" id="PSU_v2.g11758.t1"/>
    </source>
</evidence>
<proteinExistence type="predicted"/>
<protein>
    <submittedName>
        <fullName evidence="2">Uncharacterized protein</fullName>
    </submittedName>
</protein>
<accession>A0A914XUZ2</accession>
<reference evidence="2" key="1">
    <citation type="submission" date="2022-11" db="UniProtKB">
        <authorList>
            <consortium name="WormBaseParasite"/>
        </authorList>
    </citation>
    <scope>IDENTIFICATION</scope>
</reference>
<keyword evidence="1" id="KW-1185">Reference proteome</keyword>
<sequence length="113" mass="13229">MATKCSMNLLLNNDLYTPNYGSIEDKRFKPTEIFTATENLQSRAVGDIEELRKVCFIQELRKCLHEHQCGIRAHSQVFGQIYDINKGVMSQIYHTAAFYVKEKWQQFKDFLFG</sequence>
<dbReference type="Proteomes" id="UP000887577">
    <property type="component" value="Unplaced"/>
</dbReference>
<evidence type="ECO:0000313" key="1">
    <source>
        <dbReference type="Proteomes" id="UP000887577"/>
    </source>
</evidence>